<keyword evidence="2" id="KW-1185">Reference proteome</keyword>
<evidence type="ECO:0000313" key="2">
    <source>
        <dbReference type="Proteomes" id="UP000324222"/>
    </source>
</evidence>
<accession>A0A5B7DDC8</accession>
<reference evidence="1 2" key="1">
    <citation type="submission" date="2019-05" db="EMBL/GenBank/DDBJ databases">
        <title>Another draft genome of Portunus trituberculatus and its Hox gene families provides insights of decapod evolution.</title>
        <authorList>
            <person name="Jeong J.-H."/>
            <person name="Song I."/>
            <person name="Kim S."/>
            <person name="Choi T."/>
            <person name="Kim D."/>
            <person name="Ryu S."/>
            <person name="Kim W."/>
        </authorList>
    </citation>
    <scope>NUCLEOTIDE SEQUENCE [LARGE SCALE GENOMIC DNA]</scope>
    <source>
        <tissue evidence="1">Muscle</tissue>
    </source>
</reference>
<proteinExistence type="predicted"/>
<gene>
    <name evidence="1" type="ORF">E2C01_012336</name>
</gene>
<organism evidence="1 2">
    <name type="scientific">Portunus trituberculatus</name>
    <name type="common">Swimming crab</name>
    <name type="synonym">Neptunus trituberculatus</name>
    <dbReference type="NCBI Taxonomy" id="210409"/>
    <lineage>
        <taxon>Eukaryota</taxon>
        <taxon>Metazoa</taxon>
        <taxon>Ecdysozoa</taxon>
        <taxon>Arthropoda</taxon>
        <taxon>Crustacea</taxon>
        <taxon>Multicrustacea</taxon>
        <taxon>Malacostraca</taxon>
        <taxon>Eumalacostraca</taxon>
        <taxon>Eucarida</taxon>
        <taxon>Decapoda</taxon>
        <taxon>Pleocyemata</taxon>
        <taxon>Brachyura</taxon>
        <taxon>Eubrachyura</taxon>
        <taxon>Portunoidea</taxon>
        <taxon>Portunidae</taxon>
        <taxon>Portuninae</taxon>
        <taxon>Portunus</taxon>
    </lineage>
</organism>
<comment type="caution">
    <text evidence="1">The sequence shown here is derived from an EMBL/GenBank/DDBJ whole genome shotgun (WGS) entry which is preliminary data.</text>
</comment>
<dbReference type="AlphaFoldDB" id="A0A5B7DDC8"/>
<name>A0A5B7DDC8_PORTR</name>
<dbReference type="Proteomes" id="UP000324222">
    <property type="component" value="Unassembled WGS sequence"/>
</dbReference>
<sequence>MLGYAARAIQSCARHRERKVASLRWCVNMIRAEENSWYGGDIDDVEVKKRKGQCVNLRNDMMLRH</sequence>
<protein>
    <submittedName>
        <fullName evidence="1">Uncharacterized protein</fullName>
    </submittedName>
</protein>
<dbReference type="EMBL" id="VSRR010000768">
    <property type="protein sequence ID" value="MPC19422.1"/>
    <property type="molecule type" value="Genomic_DNA"/>
</dbReference>
<evidence type="ECO:0000313" key="1">
    <source>
        <dbReference type="EMBL" id="MPC19422.1"/>
    </source>
</evidence>